<dbReference type="EMBL" id="JAATVY010000002">
    <property type="protein sequence ID" value="NJC68941.1"/>
    <property type="molecule type" value="Genomic_DNA"/>
</dbReference>
<gene>
    <name evidence="2" type="ORF">HC031_04250</name>
</gene>
<keyword evidence="1" id="KW-0472">Membrane</keyword>
<feature type="transmembrane region" description="Helical" evidence="1">
    <location>
        <begin position="192"/>
        <end position="211"/>
    </location>
</feature>
<evidence type="ECO:0000256" key="1">
    <source>
        <dbReference type="SAM" id="Phobius"/>
    </source>
</evidence>
<dbReference type="RefSeq" id="WP_167923814.1">
    <property type="nucleotide sequence ID" value="NZ_JAATVY010000002.1"/>
</dbReference>
<keyword evidence="3" id="KW-1185">Reference proteome</keyword>
<feature type="transmembrane region" description="Helical" evidence="1">
    <location>
        <begin position="253"/>
        <end position="272"/>
    </location>
</feature>
<feature type="transmembrane region" description="Helical" evidence="1">
    <location>
        <begin position="153"/>
        <end position="171"/>
    </location>
</feature>
<proteinExistence type="predicted"/>
<feature type="transmembrane region" description="Helical" evidence="1">
    <location>
        <begin position="508"/>
        <end position="529"/>
    </location>
</feature>
<feature type="transmembrane region" description="Helical" evidence="1">
    <location>
        <begin position="334"/>
        <end position="353"/>
    </location>
</feature>
<comment type="caution">
    <text evidence="2">The sequence shown here is derived from an EMBL/GenBank/DDBJ whole genome shotgun (WGS) entry which is preliminary data.</text>
</comment>
<feature type="transmembrane region" description="Helical" evidence="1">
    <location>
        <begin position="435"/>
        <end position="460"/>
    </location>
</feature>
<reference evidence="2 3" key="1">
    <citation type="submission" date="2020-03" db="EMBL/GenBank/DDBJ databases">
        <title>WGS of the type strain of Planosporangium spp.</title>
        <authorList>
            <person name="Thawai C."/>
        </authorList>
    </citation>
    <scope>NUCLEOTIDE SEQUENCE [LARGE SCALE GENOMIC DNA]</scope>
    <source>
        <strain evidence="2 3">TBRC 5610</strain>
    </source>
</reference>
<dbReference type="Proteomes" id="UP000722989">
    <property type="component" value="Unassembled WGS sequence"/>
</dbReference>
<feature type="transmembrane region" description="Helical" evidence="1">
    <location>
        <begin position="365"/>
        <end position="393"/>
    </location>
</feature>
<organism evidence="2 3">
    <name type="scientific">Planosporangium thailandense</name>
    <dbReference type="NCBI Taxonomy" id="765197"/>
    <lineage>
        <taxon>Bacteria</taxon>
        <taxon>Bacillati</taxon>
        <taxon>Actinomycetota</taxon>
        <taxon>Actinomycetes</taxon>
        <taxon>Micromonosporales</taxon>
        <taxon>Micromonosporaceae</taxon>
        <taxon>Planosporangium</taxon>
    </lineage>
</organism>
<feature type="transmembrane region" description="Helical" evidence="1">
    <location>
        <begin position="117"/>
        <end position="147"/>
    </location>
</feature>
<evidence type="ECO:0000313" key="2">
    <source>
        <dbReference type="EMBL" id="NJC68941.1"/>
    </source>
</evidence>
<keyword evidence="1" id="KW-0812">Transmembrane</keyword>
<name>A0ABX0XSG1_9ACTN</name>
<feature type="transmembrane region" description="Helical" evidence="1">
    <location>
        <begin position="74"/>
        <end position="96"/>
    </location>
</feature>
<feature type="transmembrane region" description="Helical" evidence="1">
    <location>
        <begin position="481"/>
        <end position="502"/>
    </location>
</feature>
<feature type="transmembrane region" description="Helical" evidence="1">
    <location>
        <begin position="405"/>
        <end position="429"/>
    </location>
</feature>
<protein>
    <submittedName>
        <fullName evidence="2">ABC transporter permease</fullName>
    </submittedName>
</protein>
<feature type="transmembrane region" description="Helical" evidence="1">
    <location>
        <begin position="38"/>
        <end position="62"/>
    </location>
</feature>
<keyword evidence="1" id="KW-1133">Transmembrane helix</keyword>
<sequence>MAVAQDAQPARNAERPTRAVHFVRLKLRLTGNSLRGQAWRIVLVVFGAIAGLWGALGGFALFTAGGVARGDGGLVIVAFAGAGLTLAWLLLPLLFFGVDETIDPARFALLPVSRGTLLRGMVAAACVSIPAIATAIALLGLIFGAAVRGRTPAAVVTAAVGAVLGLFTCVVGSRALSSAFASMLRSRRVRDLAAILLAVLASSVAPLQLTVSSLIAHGNLARAAGIARVLAWTPLGAPYAAYLDVADGRPATALARLALGLVTLVALTAWWWRTLESAMIGVASGARSAGSAGRPASAADGLFPAVLRWLRPGRFSGLVAREWRYWWREPRRRASLISLTIAGVVVPAMLRAGSGSGGAPLPVAVAFSALLAAMVLANQFGTDGAAYALHLLVGVPGRVELRARACALAALMAPVLVLVTVVIALLTGAQSQVPAALGVVAAALGMSAGISALVSVLVPYAFPESSNPFAVSGGTGGLRGLLALAGSLVAAALLAPVLVFAVLADGAWAGPAVLATGVGWGAAGLLIGTQVAGGILDRRGPEILVAVTPRR</sequence>
<evidence type="ECO:0000313" key="3">
    <source>
        <dbReference type="Proteomes" id="UP000722989"/>
    </source>
</evidence>
<accession>A0ABX0XSG1</accession>